<accession>A0ABV7HQN4</accession>
<feature type="transmembrane region" description="Helical" evidence="1">
    <location>
        <begin position="111"/>
        <end position="131"/>
    </location>
</feature>
<dbReference type="SMART" id="SM00028">
    <property type="entry name" value="TPR"/>
    <property type="match status" value="2"/>
</dbReference>
<evidence type="ECO:0000313" key="4">
    <source>
        <dbReference type="Proteomes" id="UP001595548"/>
    </source>
</evidence>
<sequence length="307" mass="35070">MRGLTFGALMWLVLSALGAHADDTTDNTDDGAQVAPSSVAGPDVDKTLRETVENLDEAMYSPFIERYMLDELKALRTEMAAQRIELTEKLVDRHVESIDRGVSYATNTITYFFYLIAGVSSILVLVGWTSVRDIKERMNKIADEEVGKLVETYEKRLRLIEHQLTQKTQHIDENREEIERTQELHSLWLKAAQETLSANKIAIYDQILEMRPDDCEALTYKADEVLELGEVQWAINLCQHALTIDPDNAHAFYQLACAKTMLGNHDQAIHYLRETLERADSYRQTVMEDPALEPLYELEEFKALLSN</sequence>
<dbReference type="Proteomes" id="UP001595548">
    <property type="component" value="Unassembled WGS sequence"/>
</dbReference>
<dbReference type="RefSeq" id="WP_339615012.1">
    <property type="nucleotide sequence ID" value="NZ_AP031500.1"/>
</dbReference>
<reference evidence="4" key="1">
    <citation type="journal article" date="2019" name="Int. J. Syst. Evol. Microbiol.">
        <title>The Global Catalogue of Microorganisms (GCM) 10K type strain sequencing project: providing services to taxonomists for standard genome sequencing and annotation.</title>
        <authorList>
            <consortium name="The Broad Institute Genomics Platform"/>
            <consortium name="The Broad Institute Genome Sequencing Center for Infectious Disease"/>
            <person name="Wu L."/>
            <person name="Ma J."/>
        </authorList>
    </citation>
    <scope>NUCLEOTIDE SEQUENCE [LARGE SCALE GENOMIC DNA]</scope>
    <source>
        <strain evidence="4">KCTC 52141</strain>
    </source>
</reference>
<keyword evidence="2" id="KW-0732">Signal</keyword>
<dbReference type="Pfam" id="PF12895">
    <property type="entry name" value="ANAPC3"/>
    <property type="match status" value="1"/>
</dbReference>
<feature type="signal peptide" evidence="2">
    <location>
        <begin position="1"/>
        <end position="21"/>
    </location>
</feature>
<evidence type="ECO:0000313" key="3">
    <source>
        <dbReference type="EMBL" id="MFC3154855.1"/>
    </source>
</evidence>
<comment type="caution">
    <text evidence="3">The sequence shown here is derived from an EMBL/GenBank/DDBJ whole genome shotgun (WGS) entry which is preliminary data.</text>
</comment>
<organism evidence="3 4">
    <name type="scientific">Gilvimarinus japonicus</name>
    <dbReference type="NCBI Taxonomy" id="1796469"/>
    <lineage>
        <taxon>Bacteria</taxon>
        <taxon>Pseudomonadati</taxon>
        <taxon>Pseudomonadota</taxon>
        <taxon>Gammaproteobacteria</taxon>
        <taxon>Cellvibrionales</taxon>
        <taxon>Cellvibrionaceae</taxon>
        <taxon>Gilvimarinus</taxon>
    </lineage>
</organism>
<dbReference type="EMBL" id="JBHRTL010000006">
    <property type="protein sequence ID" value="MFC3154855.1"/>
    <property type="molecule type" value="Genomic_DNA"/>
</dbReference>
<evidence type="ECO:0000256" key="2">
    <source>
        <dbReference type="SAM" id="SignalP"/>
    </source>
</evidence>
<dbReference type="InterPro" id="IPR011990">
    <property type="entry name" value="TPR-like_helical_dom_sf"/>
</dbReference>
<proteinExistence type="predicted"/>
<keyword evidence="1" id="KW-0472">Membrane</keyword>
<evidence type="ECO:0000256" key="1">
    <source>
        <dbReference type="SAM" id="Phobius"/>
    </source>
</evidence>
<dbReference type="SUPFAM" id="SSF48452">
    <property type="entry name" value="TPR-like"/>
    <property type="match status" value="1"/>
</dbReference>
<dbReference type="Gene3D" id="1.25.40.10">
    <property type="entry name" value="Tetratricopeptide repeat domain"/>
    <property type="match status" value="1"/>
</dbReference>
<dbReference type="InterPro" id="IPR019734">
    <property type="entry name" value="TPR_rpt"/>
</dbReference>
<keyword evidence="4" id="KW-1185">Reference proteome</keyword>
<protein>
    <submittedName>
        <fullName evidence="3">TPR end-of-group domain-containing protein</fullName>
    </submittedName>
</protein>
<dbReference type="NCBIfam" id="NF047558">
    <property type="entry name" value="TPR_END_plus"/>
    <property type="match status" value="1"/>
</dbReference>
<gene>
    <name evidence="3" type="ORF">ACFOEB_06525</name>
</gene>
<name>A0ABV7HQN4_9GAMM</name>
<keyword evidence="1" id="KW-1133">Transmembrane helix</keyword>
<feature type="chain" id="PRO_5046988375" evidence="2">
    <location>
        <begin position="22"/>
        <end position="307"/>
    </location>
</feature>
<keyword evidence="1" id="KW-0812">Transmembrane</keyword>